<accession>A0A951PX74</accession>
<reference evidence="1" key="2">
    <citation type="journal article" date="2022" name="Microbiol. Resour. Announc.">
        <title>Metagenome Sequencing to Explore Phylogenomics of Terrestrial Cyanobacteria.</title>
        <authorList>
            <person name="Ward R.D."/>
            <person name="Stajich J.E."/>
            <person name="Johansen J.R."/>
            <person name="Huntemann M."/>
            <person name="Clum A."/>
            <person name="Foster B."/>
            <person name="Foster B."/>
            <person name="Roux S."/>
            <person name="Palaniappan K."/>
            <person name="Varghese N."/>
            <person name="Mukherjee S."/>
            <person name="Reddy T.B.K."/>
            <person name="Daum C."/>
            <person name="Copeland A."/>
            <person name="Chen I.A."/>
            <person name="Ivanova N.N."/>
            <person name="Kyrpides N.C."/>
            <person name="Shapiro N."/>
            <person name="Eloe-Fadrosh E.A."/>
            <person name="Pietrasiak N."/>
        </authorList>
    </citation>
    <scope>NUCLEOTIDE SEQUENCE</scope>
    <source>
        <strain evidence="1">JT2-VF2</strain>
    </source>
</reference>
<evidence type="ECO:0000313" key="2">
    <source>
        <dbReference type="Proteomes" id="UP000715781"/>
    </source>
</evidence>
<dbReference type="AlphaFoldDB" id="A0A951PX74"/>
<reference evidence="1" key="1">
    <citation type="submission" date="2021-05" db="EMBL/GenBank/DDBJ databases">
        <authorList>
            <person name="Pietrasiak N."/>
            <person name="Ward R."/>
            <person name="Stajich J.E."/>
            <person name="Kurbessoian T."/>
        </authorList>
    </citation>
    <scope>NUCLEOTIDE SEQUENCE</scope>
    <source>
        <strain evidence="1">JT2-VF2</strain>
    </source>
</reference>
<dbReference type="EMBL" id="JAHHHN010000004">
    <property type="protein sequence ID" value="MBW4561446.1"/>
    <property type="molecule type" value="Genomic_DNA"/>
</dbReference>
<evidence type="ECO:0000313" key="1">
    <source>
        <dbReference type="EMBL" id="MBW4561446.1"/>
    </source>
</evidence>
<proteinExistence type="predicted"/>
<comment type="caution">
    <text evidence="1">The sequence shown here is derived from an EMBL/GenBank/DDBJ whole genome shotgun (WGS) entry which is preliminary data.</text>
</comment>
<gene>
    <name evidence="1" type="ORF">KME32_09870</name>
</gene>
<name>A0A951PX74_9NOST</name>
<organism evidence="1 2">
    <name type="scientific">Mojavia pulchra JT2-VF2</name>
    <dbReference type="NCBI Taxonomy" id="287848"/>
    <lineage>
        <taxon>Bacteria</taxon>
        <taxon>Bacillati</taxon>
        <taxon>Cyanobacteriota</taxon>
        <taxon>Cyanophyceae</taxon>
        <taxon>Nostocales</taxon>
        <taxon>Nostocaceae</taxon>
    </lineage>
</organism>
<dbReference type="Proteomes" id="UP000715781">
    <property type="component" value="Unassembled WGS sequence"/>
</dbReference>
<sequence length="57" mass="6475">MFWLNSGQAIAIIFLCLLGLNELDSSNLLTWGFGAEITRELVKNYDLKHNFCWAIAV</sequence>
<protein>
    <submittedName>
        <fullName evidence="1">Uncharacterized protein</fullName>
    </submittedName>
</protein>